<name>A0AAD7F7B1_MYCRO</name>
<accession>A0AAD7F7B1</accession>
<comment type="caution">
    <text evidence="1">The sequence shown here is derived from an EMBL/GenBank/DDBJ whole genome shotgun (WGS) entry which is preliminary data.</text>
</comment>
<protein>
    <submittedName>
        <fullName evidence="1">Uncharacterized protein</fullName>
    </submittedName>
</protein>
<dbReference type="EMBL" id="JARKIE010001480">
    <property type="protein sequence ID" value="KAJ7601811.1"/>
    <property type="molecule type" value="Genomic_DNA"/>
</dbReference>
<proteinExistence type="predicted"/>
<reference evidence="1" key="1">
    <citation type="submission" date="2023-03" db="EMBL/GenBank/DDBJ databases">
        <title>Massive genome expansion in bonnet fungi (Mycena s.s.) driven by repeated elements and novel gene families across ecological guilds.</title>
        <authorList>
            <consortium name="Lawrence Berkeley National Laboratory"/>
            <person name="Harder C.B."/>
            <person name="Miyauchi S."/>
            <person name="Viragh M."/>
            <person name="Kuo A."/>
            <person name="Thoen E."/>
            <person name="Andreopoulos B."/>
            <person name="Lu D."/>
            <person name="Skrede I."/>
            <person name="Drula E."/>
            <person name="Henrissat B."/>
            <person name="Morin E."/>
            <person name="Kohler A."/>
            <person name="Barry K."/>
            <person name="LaButti K."/>
            <person name="Morin E."/>
            <person name="Salamov A."/>
            <person name="Lipzen A."/>
            <person name="Mereny Z."/>
            <person name="Hegedus B."/>
            <person name="Baldrian P."/>
            <person name="Stursova M."/>
            <person name="Weitz H."/>
            <person name="Taylor A."/>
            <person name="Grigoriev I.V."/>
            <person name="Nagy L.G."/>
            <person name="Martin F."/>
            <person name="Kauserud H."/>
        </authorList>
    </citation>
    <scope>NUCLEOTIDE SEQUENCE</scope>
    <source>
        <strain evidence="1">CBHHK067</strain>
    </source>
</reference>
<dbReference type="AlphaFoldDB" id="A0AAD7F7B1"/>
<evidence type="ECO:0000313" key="1">
    <source>
        <dbReference type="EMBL" id="KAJ7601811.1"/>
    </source>
</evidence>
<evidence type="ECO:0000313" key="2">
    <source>
        <dbReference type="Proteomes" id="UP001221757"/>
    </source>
</evidence>
<sequence>MRTLVYAGTRLLSGEAIDTIPGMEYDAAPFEAFTGSTTVTTVRGWFEPEQPSWLQRVVRPLMRVMWAPKEVVMQHDVTRIVRMPKVFLEESKREINNNLALQDYNEWVGSSDVLTAWWYKTLYGLRSSDDATPIHIASPQRADAFTGLLDVSSEGQMSETGGSKTCECATHIWGIKATKDVLFLNQHLDALAPGLRPLQDDARLPTHFHATLA</sequence>
<dbReference type="Proteomes" id="UP001221757">
    <property type="component" value="Unassembled WGS sequence"/>
</dbReference>
<gene>
    <name evidence="1" type="ORF">B0H17DRAFT_1222989</name>
</gene>
<keyword evidence="2" id="KW-1185">Reference proteome</keyword>
<organism evidence="1 2">
    <name type="scientific">Mycena rosella</name>
    <name type="common">Pink bonnet</name>
    <name type="synonym">Agaricus rosellus</name>
    <dbReference type="NCBI Taxonomy" id="1033263"/>
    <lineage>
        <taxon>Eukaryota</taxon>
        <taxon>Fungi</taxon>
        <taxon>Dikarya</taxon>
        <taxon>Basidiomycota</taxon>
        <taxon>Agaricomycotina</taxon>
        <taxon>Agaricomycetes</taxon>
        <taxon>Agaricomycetidae</taxon>
        <taxon>Agaricales</taxon>
        <taxon>Marasmiineae</taxon>
        <taxon>Mycenaceae</taxon>
        <taxon>Mycena</taxon>
    </lineage>
</organism>